<evidence type="ECO:0000313" key="1">
    <source>
        <dbReference type="EMBL" id="KKN92508.1"/>
    </source>
</evidence>
<evidence type="ECO:0008006" key="2">
    <source>
        <dbReference type="Google" id="ProtNLM"/>
    </source>
</evidence>
<comment type="caution">
    <text evidence="1">The sequence shown here is derived from an EMBL/GenBank/DDBJ whole genome shotgun (WGS) entry which is preliminary data.</text>
</comment>
<dbReference type="AlphaFoldDB" id="A0A0F9XKA9"/>
<reference evidence="1" key="1">
    <citation type="journal article" date="2015" name="Nature">
        <title>Complex archaea that bridge the gap between prokaryotes and eukaryotes.</title>
        <authorList>
            <person name="Spang A."/>
            <person name="Saw J.H."/>
            <person name="Jorgensen S.L."/>
            <person name="Zaremba-Niedzwiedzka K."/>
            <person name="Martijn J."/>
            <person name="Lind A.E."/>
            <person name="van Eijk R."/>
            <person name="Schleper C."/>
            <person name="Guy L."/>
            <person name="Ettema T.J."/>
        </authorList>
    </citation>
    <scope>NUCLEOTIDE SEQUENCE</scope>
</reference>
<protein>
    <recommendedName>
        <fullName evidence="2">Metal-binding protein</fullName>
    </recommendedName>
</protein>
<dbReference type="InterPro" id="IPR036249">
    <property type="entry name" value="Thioredoxin-like_sf"/>
</dbReference>
<dbReference type="InterPro" id="IPR012863">
    <property type="entry name" value="DUF1636"/>
</dbReference>
<name>A0A0F9XKA9_9ZZZZ</name>
<accession>A0A0F9XKA9</accession>
<organism evidence="1">
    <name type="scientific">marine sediment metagenome</name>
    <dbReference type="NCBI Taxonomy" id="412755"/>
    <lineage>
        <taxon>unclassified sequences</taxon>
        <taxon>metagenomes</taxon>
        <taxon>ecological metagenomes</taxon>
    </lineage>
</organism>
<dbReference type="Pfam" id="PF07845">
    <property type="entry name" value="DUF1636"/>
    <property type="match status" value="1"/>
</dbReference>
<gene>
    <name evidence="1" type="ORF">LCGC14_0206660</name>
</gene>
<dbReference type="SUPFAM" id="SSF52833">
    <property type="entry name" value="Thioredoxin-like"/>
    <property type="match status" value="1"/>
</dbReference>
<dbReference type="CDD" id="cd02980">
    <property type="entry name" value="TRX_Fd_family"/>
    <property type="match status" value="1"/>
</dbReference>
<sequence>MTTTDQPVTVTICTTCRAGQITAEDAPRPGQQLFDALSGHLPDGVQLRGAECLSACSRGCSMVLSGGPSRWTYVYGDLDTDAHLSDIVNGVSAYAQTTDGVVPWRERPVVFRKQSIARIPPQEPTE</sequence>
<proteinExistence type="predicted"/>
<dbReference type="EMBL" id="LAZR01000094">
    <property type="protein sequence ID" value="KKN92508.1"/>
    <property type="molecule type" value="Genomic_DNA"/>
</dbReference>